<dbReference type="RefSeq" id="WP_115558395.1">
    <property type="nucleotide sequence ID" value="NZ_CP031376.1"/>
</dbReference>
<evidence type="ECO:0000313" key="2">
    <source>
        <dbReference type="EMBL" id="AXK51501.1"/>
    </source>
</evidence>
<dbReference type="EMBL" id="CP031376">
    <property type="protein sequence ID" value="AXK51501.1"/>
    <property type="molecule type" value="Genomic_DNA"/>
</dbReference>
<gene>
    <name evidence="2" type="ORF">SALLE_v1c08310</name>
</gene>
<evidence type="ECO:0008006" key="4">
    <source>
        <dbReference type="Google" id="ProtNLM"/>
    </source>
</evidence>
<feature type="chain" id="PRO_5016666204" description="Lipoprotein" evidence="1">
    <location>
        <begin position="18"/>
        <end position="171"/>
    </location>
</feature>
<accession>A0A345Z4H2</accession>
<sequence>MKKLLNLLAGFTVTVSAASAVVACDVKIASFEQYASSIEAKLPGWNRDGENISLYFNNGSNSFDKTLPIALYVAAVRSVTAEIVKGSVENVHYTFEINGDDKKDGEFKTKYYESKKDEVVTPDEPEEDVKNLAEAEFFETNFIKVTFKAVDGNNLWRGESSFVTTMSTKED</sequence>
<dbReference type="Proteomes" id="UP000254792">
    <property type="component" value="Chromosome"/>
</dbReference>
<evidence type="ECO:0000313" key="3">
    <source>
        <dbReference type="Proteomes" id="UP000254792"/>
    </source>
</evidence>
<reference evidence="2 3" key="1">
    <citation type="submission" date="2018-07" db="EMBL/GenBank/DDBJ databases">
        <title>Complete genome sequence of Spiroplasma alleghenense PLHS-1 (ATCC 51752).</title>
        <authorList>
            <person name="Chou L."/>
            <person name="Lee T.-Y."/>
            <person name="Tsai Y.-M."/>
            <person name="Kuo C.-H."/>
        </authorList>
    </citation>
    <scope>NUCLEOTIDE SEQUENCE [LARGE SCALE GENOMIC DNA]</scope>
    <source>
        <strain evidence="2 3">PLHS-1</strain>
    </source>
</reference>
<dbReference type="InterPro" id="IPR054816">
    <property type="entry name" value="Lipoprotein_mollicutes-type_CS"/>
</dbReference>
<dbReference type="NCBIfam" id="NF038029">
    <property type="entry name" value="LP_plasma"/>
    <property type="match status" value="1"/>
</dbReference>
<organism evidence="2 3">
    <name type="scientific">Spiroplasma alleghenense</name>
    <dbReference type="NCBI Taxonomy" id="216931"/>
    <lineage>
        <taxon>Bacteria</taxon>
        <taxon>Bacillati</taxon>
        <taxon>Mycoplasmatota</taxon>
        <taxon>Mollicutes</taxon>
        <taxon>Entomoplasmatales</taxon>
        <taxon>Spiroplasmataceae</taxon>
        <taxon>Spiroplasma</taxon>
    </lineage>
</organism>
<dbReference type="KEGG" id="salx:SALLE_v1c08310"/>
<dbReference type="PROSITE" id="PS51257">
    <property type="entry name" value="PROKAR_LIPOPROTEIN"/>
    <property type="match status" value="1"/>
</dbReference>
<keyword evidence="3" id="KW-1185">Reference proteome</keyword>
<dbReference type="OrthoDB" id="15077at2"/>
<keyword evidence="1" id="KW-0732">Signal</keyword>
<feature type="signal peptide" evidence="1">
    <location>
        <begin position="1"/>
        <end position="17"/>
    </location>
</feature>
<proteinExistence type="predicted"/>
<protein>
    <recommendedName>
        <fullName evidence="4">Lipoprotein</fullName>
    </recommendedName>
</protein>
<evidence type="ECO:0000256" key="1">
    <source>
        <dbReference type="SAM" id="SignalP"/>
    </source>
</evidence>
<dbReference type="AlphaFoldDB" id="A0A345Z4H2"/>
<name>A0A345Z4H2_9MOLU</name>